<dbReference type="InterPro" id="IPR004843">
    <property type="entry name" value="Calcineurin-like_PHP"/>
</dbReference>
<proteinExistence type="predicted"/>
<gene>
    <name evidence="3" type="ORF">IWW39_003135</name>
</gene>
<dbReference type="PANTHER" id="PTHR42850">
    <property type="entry name" value="METALLOPHOSPHOESTERASE"/>
    <property type="match status" value="1"/>
</dbReference>
<dbReference type="Pfam" id="PF00149">
    <property type="entry name" value="Metallophos"/>
    <property type="match status" value="1"/>
</dbReference>
<organism evidence="3 4">
    <name type="scientific">Coemansia spiralis</name>
    <dbReference type="NCBI Taxonomy" id="417178"/>
    <lineage>
        <taxon>Eukaryota</taxon>
        <taxon>Fungi</taxon>
        <taxon>Fungi incertae sedis</taxon>
        <taxon>Zoopagomycota</taxon>
        <taxon>Kickxellomycotina</taxon>
        <taxon>Kickxellomycetes</taxon>
        <taxon>Kickxellales</taxon>
        <taxon>Kickxellaceae</taxon>
        <taxon>Coemansia</taxon>
    </lineage>
</organism>
<evidence type="ECO:0000313" key="3">
    <source>
        <dbReference type="EMBL" id="KAJ2687155.1"/>
    </source>
</evidence>
<dbReference type="OrthoDB" id="10267127at2759"/>
<dbReference type="EMBL" id="JANBTX010000081">
    <property type="protein sequence ID" value="KAJ2687155.1"/>
    <property type="molecule type" value="Genomic_DNA"/>
</dbReference>
<dbReference type="Proteomes" id="UP001151516">
    <property type="component" value="Unassembled WGS sequence"/>
</dbReference>
<dbReference type="SUPFAM" id="SSF56300">
    <property type="entry name" value="Metallo-dependent phosphatases"/>
    <property type="match status" value="1"/>
</dbReference>
<sequence length="368" mass="40824">MQAPSSNNDTRSPDSAAQQQRQQTVVDTPPPSVSPHLQQPKAYGRLKARAADVKSFRAGPPTLLEKKEFSAKEPKRLIFIGDIHGSLKELNLLLCKLKFKRDEDQVVLVGDLVAKGPESVGVVRRARQINAWCVRGNHDDRVIRWREFLDGPGATLSESELKSLEKSGGLPYDDFKVGKDHYQIARDLSPDDITWLKSLPTILPLLSPYSEWVVVHGGLDPSKPLLKQSAEDVMVTRNIGSSGPTSSRDEGKAWFELWADKMKGLSPSSGAKDLNFDEMHYNKIIYGHDAGRNLQLHPLTKGLDSRCVYGGQLTAFVLPGEKTASVTCPNYDGGSGSDGKDRRRRRRDSVPNAKAEPMYTVEQGRERQ</sequence>
<reference evidence="3" key="1">
    <citation type="submission" date="2022-07" db="EMBL/GenBank/DDBJ databases">
        <title>Phylogenomic reconstructions and comparative analyses of Kickxellomycotina fungi.</title>
        <authorList>
            <person name="Reynolds N.K."/>
            <person name="Stajich J.E."/>
            <person name="Barry K."/>
            <person name="Grigoriev I.V."/>
            <person name="Crous P."/>
            <person name="Smith M.E."/>
        </authorList>
    </citation>
    <scope>NUCLEOTIDE SEQUENCE</scope>
    <source>
        <strain evidence="3">CBS 109367</strain>
    </source>
</reference>
<feature type="compositionally biased region" description="Polar residues" evidence="1">
    <location>
        <begin position="1"/>
        <end position="23"/>
    </location>
</feature>
<dbReference type="InterPro" id="IPR050126">
    <property type="entry name" value="Ap4A_hydrolase"/>
</dbReference>
<dbReference type="GO" id="GO:0006798">
    <property type="term" value="P:polyphosphate catabolic process"/>
    <property type="evidence" value="ECO:0007669"/>
    <property type="project" value="TreeGrafter"/>
</dbReference>
<protein>
    <recommendedName>
        <fullName evidence="2">Calcineurin-like phosphoesterase domain-containing protein</fullName>
    </recommendedName>
</protein>
<dbReference type="PANTHER" id="PTHR42850:SF4">
    <property type="entry name" value="ZINC-DEPENDENT ENDOPOLYPHOSPHATASE"/>
    <property type="match status" value="1"/>
</dbReference>
<evidence type="ECO:0000313" key="4">
    <source>
        <dbReference type="Proteomes" id="UP001151516"/>
    </source>
</evidence>
<dbReference type="CDD" id="cd00144">
    <property type="entry name" value="MPP_PPP_family"/>
    <property type="match status" value="1"/>
</dbReference>
<feature type="region of interest" description="Disordered" evidence="1">
    <location>
        <begin position="328"/>
        <end position="368"/>
    </location>
</feature>
<comment type="caution">
    <text evidence="3">The sequence shown here is derived from an EMBL/GenBank/DDBJ whole genome shotgun (WGS) entry which is preliminary data.</text>
</comment>
<dbReference type="Gene3D" id="3.60.21.10">
    <property type="match status" value="1"/>
</dbReference>
<dbReference type="InterPro" id="IPR029052">
    <property type="entry name" value="Metallo-depent_PP-like"/>
</dbReference>
<dbReference type="AlphaFoldDB" id="A0A9W8GJ50"/>
<name>A0A9W8GJ50_9FUNG</name>
<dbReference type="GO" id="GO:0005737">
    <property type="term" value="C:cytoplasm"/>
    <property type="evidence" value="ECO:0007669"/>
    <property type="project" value="TreeGrafter"/>
</dbReference>
<dbReference type="GO" id="GO:0016791">
    <property type="term" value="F:phosphatase activity"/>
    <property type="evidence" value="ECO:0007669"/>
    <property type="project" value="TreeGrafter"/>
</dbReference>
<feature type="domain" description="Calcineurin-like phosphoesterase" evidence="2">
    <location>
        <begin position="76"/>
        <end position="289"/>
    </location>
</feature>
<evidence type="ECO:0000259" key="2">
    <source>
        <dbReference type="Pfam" id="PF00149"/>
    </source>
</evidence>
<keyword evidence="4" id="KW-1185">Reference proteome</keyword>
<accession>A0A9W8GJ50</accession>
<feature type="region of interest" description="Disordered" evidence="1">
    <location>
        <begin position="1"/>
        <end position="39"/>
    </location>
</feature>
<evidence type="ECO:0000256" key="1">
    <source>
        <dbReference type="SAM" id="MobiDB-lite"/>
    </source>
</evidence>
<dbReference type="GO" id="GO:0000298">
    <property type="term" value="F:endopolyphosphatase activity"/>
    <property type="evidence" value="ECO:0007669"/>
    <property type="project" value="TreeGrafter"/>
</dbReference>